<keyword evidence="5 14" id="KW-0732">Signal</keyword>
<dbReference type="KEGG" id="char:105897701"/>
<keyword evidence="7" id="KW-0256">Endoplasmic reticulum</keyword>
<reference evidence="18" key="1">
    <citation type="submission" date="2025-08" db="UniProtKB">
        <authorList>
            <consortium name="RefSeq"/>
        </authorList>
    </citation>
    <scope>IDENTIFICATION</scope>
</reference>
<dbReference type="EC" id="5.2.1.8" evidence="3 13"/>
<evidence type="ECO:0000256" key="8">
    <source>
        <dbReference type="ARBA" id="ARBA00022837"/>
    </source>
</evidence>
<evidence type="ECO:0000256" key="12">
    <source>
        <dbReference type="ARBA" id="ARBA00055986"/>
    </source>
</evidence>
<feature type="signal peptide" evidence="14">
    <location>
        <begin position="1"/>
        <end position="19"/>
    </location>
</feature>
<keyword evidence="17" id="KW-1185">Reference proteome</keyword>
<dbReference type="SUPFAM" id="SSF47473">
    <property type="entry name" value="EF-hand"/>
    <property type="match status" value="1"/>
</dbReference>
<evidence type="ECO:0000256" key="7">
    <source>
        <dbReference type="ARBA" id="ARBA00022824"/>
    </source>
</evidence>
<feature type="domain" description="EF-hand" evidence="16">
    <location>
        <begin position="523"/>
        <end position="558"/>
    </location>
</feature>
<dbReference type="Gene3D" id="3.10.50.40">
    <property type="match status" value="4"/>
</dbReference>
<keyword evidence="8" id="KW-0106">Calcium</keyword>
<dbReference type="PROSITE" id="PS50059">
    <property type="entry name" value="FKBP_PPIASE"/>
    <property type="match status" value="4"/>
</dbReference>
<evidence type="ECO:0000313" key="17">
    <source>
        <dbReference type="Proteomes" id="UP000515152"/>
    </source>
</evidence>
<keyword evidence="10" id="KW-0325">Glycoprotein</keyword>
<evidence type="ECO:0000256" key="2">
    <source>
        <dbReference type="ARBA" id="ARBA00004240"/>
    </source>
</evidence>
<keyword evidence="4" id="KW-0479">Metal-binding</keyword>
<dbReference type="PROSITE" id="PS50222">
    <property type="entry name" value="EF_HAND_2"/>
    <property type="match status" value="2"/>
</dbReference>
<dbReference type="GO" id="GO:0005783">
    <property type="term" value="C:endoplasmic reticulum"/>
    <property type="evidence" value="ECO:0007669"/>
    <property type="project" value="UniProtKB-SubCell"/>
</dbReference>
<dbReference type="PANTHER" id="PTHR46046:SF3">
    <property type="entry name" value="PEPTIDYL-PROLYL CIS-TRANS ISOMERASE FKBP10"/>
    <property type="match status" value="1"/>
</dbReference>
<feature type="domain" description="EF-hand" evidence="16">
    <location>
        <begin position="485"/>
        <end position="513"/>
    </location>
</feature>
<dbReference type="PANTHER" id="PTHR46046">
    <property type="entry name" value="PEPTIDYLPROLYL ISOMERASE"/>
    <property type="match status" value="1"/>
</dbReference>
<evidence type="ECO:0000259" key="15">
    <source>
        <dbReference type="PROSITE" id="PS50059"/>
    </source>
</evidence>
<dbReference type="GO" id="GO:0005509">
    <property type="term" value="F:calcium ion binding"/>
    <property type="evidence" value="ECO:0007669"/>
    <property type="project" value="InterPro"/>
</dbReference>
<evidence type="ECO:0000256" key="6">
    <source>
        <dbReference type="ARBA" id="ARBA00022737"/>
    </source>
</evidence>
<sequence>MQVSLLLSLCFAKWTFIVGNPGPIEDVVIDRYSVPEHCTREVKTGDFVRYHYNGTFVDGKQFDSSHDRGVAFFVQVGRGRQIAGMDKGLIGMCVNERRRVTIPPHLAYGSQGAGDMIKADATLILDVVLLDVWNQADQTRTHSSSRPRNCRRSVQKSDFVRFHFNGTLLDGTAFDSSYGRHQTQDSLVGEGWLIAGLEEGLLGMCVGERRSLSVPPFHAYGEKGYGANVPPHATLLFDLVLEDLHNSKDDVTVETLALPQSCARRSVSGDYIRYHYNGTFLNGHAFDSSYRRNQTYNTYIGLGYVIAGMDKGLQGVCVGEKRRIIMPPHLAYGQHGAGKEIPGSAVLVFDVHVVDFHNPSDSVEIQVTHRLECNESSAVDDFIQYHYNCSLMDGTPLFSSKDYQTPQDVTLGADKVIDGLDEGLRGMCVGEKRRVLVPPHLGHGERGAGDVPGSAVLVFELELMSLHKGLPPGYLFVWLDSGPADLFKELDTNHDQEVPLEEFSDFIALQVTEGRGRLKPGVEPAVVIGDMFKNQDRNQDGRITADELKLKVQEDAENALHEEL</sequence>
<name>A0A6P3VSP3_CLUHA</name>
<dbReference type="OrthoDB" id="1902587at2759"/>
<dbReference type="PROSITE" id="PS00018">
    <property type="entry name" value="EF_HAND_1"/>
    <property type="match status" value="1"/>
</dbReference>
<dbReference type="FunFam" id="3.10.50.40:FF:000002">
    <property type="entry name" value="Peptidylprolyl isomerase"/>
    <property type="match status" value="2"/>
</dbReference>
<dbReference type="InterPro" id="IPR018247">
    <property type="entry name" value="EF_Hand_1_Ca_BS"/>
</dbReference>
<gene>
    <name evidence="18" type="primary">LOC105897701</name>
</gene>
<dbReference type="RefSeq" id="XP_012680114.2">
    <property type="nucleotide sequence ID" value="XM_012824660.3"/>
</dbReference>
<dbReference type="InterPro" id="IPR001179">
    <property type="entry name" value="PPIase_FKBP_dom"/>
</dbReference>
<evidence type="ECO:0000256" key="5">
    <source>
        <dbReference type="ARBA" id="ARBA00022729"/>
    </source>
</evidence>
<feature type="domain" description="PPIase FKBP-type" evidence="15">
    <location>
        <begin position="380"/>
        <end position="467"/>
    </location>
</feature>
<feature type="domain" description="PPIase FKBP-type" evidence="15">
    <location>
        <begin position="269"/>
        <end position="357"/>
    </location>
</feature>
<dbReference type="Gene3D" id="1.10.238.10">
    <property type="entry name" value="EF-hand"/>
    <property type="match status" value="1"/>
</dbReference>
<evidence type="ECO:0000256" key="4">
    <source>
        <dbReference type="ARBA" id="ARBA00022723"/>
    </source>
</evidence>
<dbReference type="Pfam" id="PF00254">
    <property type="entry name" value="FKBP_C"/>
    <property type="match status" value="4"/>
</dbReference>
<dbReference type="InterPro" id="IPR011992">
    <property type="entry name" value="EF-hand-dom_pair"/>
</dbReference>
<proteinExistence type="predicted"/>
<dbReference type="Proteomes" id="UP000515152">
    <property type="component" value="Chromosome 1"/>
</dbReference>
<evidence type="ECO:0000256" key="10">
    <source>
        <dbReference type="ARBA" id="ARBA00023180"/>
    </source>
</evidence>
<evidence type="ECO:0000256" key="1">
    <source>
        <dbReference type="ARBA" id="ARBA00000971"/>
    </source>
</evidence>
<evidence type="ECO:0000256" key="13">
    <source>
        <dbReference type="PROSITE-ProRule" id="PRU00277"/>
    </source>
</evidence>
<evidence type="ECO:0000256" key="9">
    <source>
        <dbReference type="ARBA" id="ARBA00023110"/>
    </source>
</evidence>
<comment type="subcellular location">
    <subcellularLocation>
        <location evidence="2">Endoplasmic reticulum</location>
    </subcellularLocation>
</comment>
<evidence type="ECO:0000256" key="3">
    <source>
        <dbReference type="ARBA" id="ARBA00013194"/>
    </source>
</evidence>
<comment type="function">
    <text evidence="12">PPIases accelerate the folding of proteins during protein synthesis.</text>
</comment>
<feature type="chain" id="PRO_5028011041" description="peptidylprolyl isomerase" evidence="14">
    <location>
        <begin position="20"/>
        <end position="564"/>
    </location>
</feature>
<accession>A0A6P3VSP3</accession>
<evidence type="ECO:0000259" key="16">
    <source>
        <dbReference type="PROSITE" id="PS50222"/>
    </source>
</evidence>
<keyword evidence="11 13" id="KW-0413">Isomerase</keyword>
<dbReference type="SUPFAM" id="SSF54534">
    <property type="entry name" value="FKBP-like"/>
    <property type="match status" value="4"/>
</dbReference>
<dbReference type="InterPro" id="IPR002048">
    <property type="entry name" value="EF_hand_dom"/>
</dbReference>
<comment type="catalytic activity">
    <reaction evidence="1 13">
        <text>[protein]-peptidylproline (omega=180) = [protein]-peptidylproline (omega=0)</text>
        <dbReference type="Rhea" id="RHEA:16237"/>
        <dbReference type="Rhea" id="RHEA-COMP:10747"/>
        <dbReference type="Rhea" id="RHEA-COMP:10748"/>
        <dbReference type="ChEBI" id="CHEBI:83833"/>
        <dbReference type="ChEBI" id="CHEBI:83834"/>
        <dbReference type="EC" id="5.2.1.8"/>
    </reaction>
</comment>
<dbReference type="GeneID" id="105897701"/>
<protein>
    <recommendedName>
        <fullName evidence="3 13">peptidylprolyl isomerase</fullName>
        <ecNumber evidence="3 13">5.2.1.8</ecNumber>
    </recommendedName>
</protein>
<dbReference type="SMART" id="SM00054">
    <property type="entry name" value="EFh"/>
    <property type="match status" value="2"/>
</dbReference>
<dbReference type="InterPro" id="IPR051989">
    <property type="entry name" value="FKBP-like_isomerase"/>
</dbReference>
<evidence type="ECO:0000256" key="14">
    <source>
        <dbReference type="SAM" id="SignalP"/>
    </source>
</evidence>
<dbReference type="InterPro" id="IPR046357">
    <property type="entry name" value="PPIase_dom_sf"/>
</dbReference>
<keyword evidence="6" id="KW-0677">Repeat</keyword>
<dbReference type="AlphaFoldDB" id="A0A6P3VSP3"/>
<feature type="domain" description="PPIase FKBP-type" evidence="15">
    <location>
        <begin position="45"/>
        <end position="133"/>
    </location>
</feature>
<evidence type="ECO:0000313" key="18">
    <source>
        <dbReference type="RefSeq" id="XP_012680114.2"/>
    </source>
</evidence>
<feature type="domain" description="PPIase FKBP-type" evidence="15">
    <location>
        <begin position="157"/>
        <end position="245"/>
    </location>
</feature>
<organism evidence="17 18">
    <name type="scientific">Clupea harengus</name>
    <name type="common">Atlantic herring</name>
    <dbReference type="NCBI Taxonomy" id="7950"/>
    <lineage>
        <taxon>Eukaryota</taxon>
        <taxon>Metazoa</taxon>
        <taxon>Chordata</taxon>
        <taxon>Craniata</taxon>
        <taxon>Vertebrata</taxon>
        <taxon>Euteleostomi</taxon>
        <taxon>Actinopterygii</taxon>
        <taxon>Neopterygii</taxon>
        <taxon>Teleostei</taxon>
        <taxon>Clupei</taxon>
        <taxon>Clupeiformes</taxon>
        <taxon>Clupeoidei</taxon>
        <taxon>Clupeidae</taxon>
        <taxon>Clupea</taxon>
    </lineage>
</organism>
<keyword evidence="9 13" id="KW-0697">Rotamase</keyword>
<evidence type="ECO:0000256" key="11">
    <source>
        <dbReference type="ARBA" id="ARBA00023235"/>
    </source>
</evidence>
<dbReference type="GO" id="GO:0003755">
    <property type="term" value="F:peptidyl-prolyl cis-trans isomerase activity"/>
    <property type="evidence" value="ECO:0007669"/>
    <property type="project" value="UniProtKB-KW"/>
</dbReference>